<dbReference type="AlphaFoldDB" id="A0A0B3S169"/>
<keyword evidence="3" id="KW-1185">Reference proteome</keyword>
<organism evidence="2 3">
    <name type="scientific">Mameliella alba</name>
    <dbReference type="NCBI Taxonomy" id="561184"/>
    <lineage>
        <taxon>Bacteria</taxon>
        <taxon>Pseudomonadati</taxon>
        <taxon>Pseudomonadota</taxon>
        <taxon>Alphaproteobacteria</taxon>
        <taxon>Rhodobacterales</taxon>
        <taxon>Roseobacteraceae</taxon>
        <taxon>Mameliella</taxon>
    </lineage>
</organism>
<keyword evidence="1" id="KW-0472">Membrane</keyword>
<evidence type="ECO:0000313" key="2">
    <source>
        <dbReference type="EMBL" id="KHQ50361.1"/>
    </source>
</evidence>
<comment type="caution">
    <text evidence="2">The sequence shown here is derived from an EMBL/GenBank/DDBJ whole genome shotgun (WGS) entry which is preliminary data.</text>
</comment>
<gene>
    <name evidence="2" type="ORF">OA50_05036</name>
</gene>
<reference evidence="2 3" key="1">
    <citation type="submission" date="2014-10" db="EMBL/GenBank/DDBJ databases">
        <title>Genome sequence of Ponticoccus sp. strain UMTAT08 isolated from clonal culture of toxic dinoflagellate Alexandrium tamiyavanichii.</title>
        <authorList>
            <person name="Gan H.Y."/>
            <person name="Muhd D.-D."/>
            <person name="Mohd Noor M.E."/>
            <person name="Yeong Y.S."/>
            <person name="Usup G."/>
        </authorList>
    </citation>
    <scope>NUCLEOTIDE SEQUENCE [LARGE SCALE GENOMIC DNA]</scope>
    <source>
        <strain evidence="2 3">UMTAT08</strain>
    </source>
</reference>
<keyword evidence="1" id="KW-0812">Transmembrane</keyword>
<protein>
    <submittedName>
        <fullName evidence="2">Uncharacterized protein</fullName>
    </submittedName>
</protein>
<keyword evidence="1" id="KW-1133">Transmembrane helix</keyword>
<evidence type="ECO:0000313" key="3">
    <source>
        <dbReference type="Proteomes" id="UP000030960"/>
    </source>
</evidence>
<name>A0A0B3S169_9RHOB</name>
<dbReference type="RefSeq" id="WP_043146214.1">
    <property type="nucleotide sequence ID" value="NZ_JSUQ01000027.1"/>
</dbReference>
<sequence length="107" mass="11468">MENPFGGGLAGFANIVMNKWYAAVGLAGMILFLTSLLFPIPTDPVVAGCIGLMMMGWGFGQTDCRTSREKIRHGYKITGPAWRLTVSGALMFVIAIGAAIRLAVYLI</sequence>
<dbReference type="Proteomes" id="UP000030960">
    <property type="component" value="Unassembled WGS sequence"/>
</dbReference>
<dbReference type="OrthoDB" id="9931024at2"/>
<feature type="transmembrane region" description="Helical" evidence="1">
    <location>
        <begin position="81"/>
        <end position="104"/>
    </location>
</feature>
<dbReference type="EMBL" id="JSUQ01000027">
    <property type="protein sequence ID" value="KHQ50361.1"/>
    <property type="molecule type" value="Genomic_DNA"/>
</dbReference>
<accession>A0A0B3S169</accession>
<proteinExistence type="predicted"/>
<evidence type="ECO:0000256" key="1">
    <source>
        <dbReference type="SAM" id="Phobius"/>
    </source>
</evidence>
<feature type="transmembrane region" description="Helical" evidence="1">
    <location>
        <begin position="20"/>
        <end position="38"/>
    </location>
</feature>
<feature type="transmembrane region" description="Helical" evidence="1">
    <location>
        <begin position="44"/>
        <end position="60"/>
    </location>
</feature>